<name>A0A8S3Z8E7_9EUPU</name>
<feature type="region of interest" description="Disordered" evidence="1">
    <location>
        <begin position="111"/>
        <end position="134"/>
    </location>
</feature>
<dbReference type="AlphaFoldDB" id="A0A8S3Z8E7"/>
<proteinExistence type="predicted"/>
<evidence type="ECO:0000313" key="2">
    <source>
        <dbReference type="EMBL" id="CAG5125409.1"/>
    </source>
</evidence>
<keyword evidence="3" id="KW-1185">Reference proteome</keyword>
<feature type="compositionally biased region" description="Low complexity" evidence="1">
    <location>
        <begin position="112"/>
        <end position="122"/>
    </location>
</feature>
<comment type="caution">
    <text evidence="2">The sequence shown here is derived from an EMBL/GenBank/DDBJ whole genome shotgun (WGS) entry which is preliminary data.</text>
</comment>
<accession>A0A8S3Z8E7</accession>
<organism evidence="2 3">
    <name type="scientific">Candidula unifasciata</name>
    <dbReference type="NCBI Taxonomy" id="100452"/>
    <lineage>
        <taxon>Eukaryota</taxon>
        <taxon>Metazoa</taxon>
        <taxon>Spiralia</taxon>
        <taxon>Lophotrochozoa</taxon>
        <taxon>Mollusca</taxon>
        <taxon>Gastropoda</taxon>
        <taxon>Heterobranchia</taxon>
        <taxon>Euthyneura</taxon>
        <taxon>Panpulmonata</taxon>
        <taxon>Eupulmonata</taxon>
        <taxon>Stylommatophora</taxon>
        <taxon>Helicina</taxon>
        <taxon>Helicoidea</taxon>
        <taxon>Geomitridae</taxon>
        <taxon>Candidula</taxon>
    </lineage>
</organism>
<dbReference type="EMBL" id="CAJHNH020002051">
    <property type="protein sequence ID" value="CAG5125409.1"/>
    <property type="molecule type" value="Genomic_DNA"/>
</dbReference>
<sequence>MNVYGYIPASYFPSHSTLTYWAQAASFAGLPSAESTLTAAGFVLGLKKSQLSLPSGDVLHKSTGALSPSSGDELLSVFGVNPQLTAPATHSVTGLLNTGAIDLHAHIHHHQQQQQLRKQQQQQHHHHHFFSRSPPLGSGLAPLQALCHSSPEAKGNLKFGMSRILSEDFGKSRYEKGE</sequence>
<evidence type="ECO:0000313" key="3">
    <source>
        <dbReference type="Proteomes" id="UP000678393"/>
    </source>
</evidence>
<dbReference type="OrthoDB" id="10465698at2759"/>
<dbReference type="Proteomes" id="UP000678393">
    <property type="component" value="Unassembled WGS sequence"/>
</dbReference>
<gene>
    <name evidence="2" type="ORF">CUNI_LOCUS10967</name>
</gene>
<protein>
    <submittedName>
        <fullName evidence="2">Uncharacterized protein</fullName>
    </submittedName>
</protein>
<evidence type="ECO:0000256" key="1">
    <source>
        <dbReference type="SAM" id="MobiDB-lite"/>
    </source>
</evidence>
<reference evidence="2" key="1">
    <citation type="submission" date="2021-04" db="EMBL/GenBank/DDBJ databases">
        <authorList>
            <consortium name="Molecular Ecology Group"/>
        </authorList>
    </citation>
    <scope>NUCLEOTIDE SEQUENCE</scope>
</reference>